<reference evidence="7" key="2">
    <citation type="submission" date="2021-04" db="EMBL/GenBank/DDBJ databases">
        <authorList>
            <person name="Gilroy R."/>
        </authorList>
    </citation>
    <scope>NUCLEOTIDE SEQUENCE</scope>
    <source>
        <strain evidence="7">ChiGjej1B1-98</strain>
    </source>
</reference>
<feature type="transmembrane region" description="Helical" evidence="6">
    <location>
        <begin position="227"/>
        <end position="247"/>
    </location>
</feature>
<dbReference type="PANTHER" id="PTHR30569:SF0">
    <property type="entry name" value="CYTOSINE PERMEASE"/>
    <property type="match status" value="1"/>
</dbReference>
<evidence type="ECO:0000313" key="7">
    <source>
        <dbReference type="EMBL" id="HIY65031.1"/>
    </source>
</evidence>
<evidence type="ECO:0000256" key="3">
    <source>
        <dbReference type="ARBA" id="ARBA00022692"/>
    </source>
</evidence>
<evidence type="ECO:0000256" key="1">
    <source>
        <dbReference type="ARBA" id="ARBA00004141"/>
    </source>
</evidence>
<gene>
    <name evidence="7" type="ORF">H9830_01980</name>
</gene>
<dbReference type="Proteomes" id="UP000824005">
    <property type="component" value="Unassembled WGS sequence"/>
</dbReference>
<accession>A0A9D1YT71</accession>
<feature type="transmembrane region" description="Helical" evidence="6">
    <location>
        <begin position="414"/>
        <end position="435"/>
    </location>
</feature>
<keyword evidence="3 6" id="KW-0812">Transmembrane</keyword>
<feature type="transmembrane region" description="Helical" evidence="6">
    <location>
        <begin position="72"/>
        <end position="93"/>
    </location>
</feature>
<dbReference type="Pfam" id="PF02133">
    <property type="entry name" value="Transp_cyt_pur"/>
    <property type="match status" value="1"/>
</dbReference>
<feature type="transmembrane region" description="Helical" evidence="6">
    <location>
        <begin position="371"/>
        <end position="393"/>
    </location>
</feature>
<feature type="transmembrane region" description="Helical" evidence="6">
    <location>
        <begin position="156"/>
        <end position="176"/>
    </location>
</feature>
<feature type="transmembrane region" description="Helical" evidence="6">
    <location>
        <begin position="188"/>
        <end position="207"/>
    </location>
</feature>
<dbReference type="InterPro" id="IPR030191">
    <property type="entry name" value="CodB"/>
</dbReference>
<evidence type="ECO:0000313" key="8">
    <source>
        <dbReference type="Proteomes" id="UP000824005"/>
    </source>
</evidence>
<comment type="similarity">
    <text evidence="2">Belongs to the purine-cytosine permease (2.A.39) family.</text>
</comment>
<evidence type="ECO:0000256" key="5">
    <source>
        <dbReference type="ARBA" id="ARBA00023136"/>
    </source>
</evidence>
<dbReference type="GO" id="GO:0005886">
    <property type="term" value="C:plasma membrane"/>
    <property type="evidence" value="ECO:0007669"/>
    <property type="project" value="TreeGrafter"/>
</dbReference>
<keyword evidence="5 6" id="KW-0472">Membrane</keyword>
<feature type="transmembrane region" description="Helical" evidence="6">
    <location>
        <begin position="105"/>
        <end position="125"/>
    </location>
</feature>
<dbReference type="GO" id="GO:0015209">
    <property type="term" value="F:cytosine transmembrane transporter activity"/>
    <property type="evidence" value="ECO:0007669"/>
    <property type="project" value="InterPro"/>
</dbReference>
<proteinExistence type="inferred from homology"/>
<feature type="transmembrane region" description="Helical" evidence="6">
    <location>
        <begin position="298"/>
        <end position="324"/>
    </location>
</feature>
<feature type="transmembrane region" description="Helical" evidence="6">
    <location>
        <begin position="345"/>
        <end position="365"/>
    </location>
</feature>
<sequence>MDRGSAVSAKRARGVEQEVAKEATYGSLPLTKAERVWGAGDFSWVTISLAIATWAFMTGGATVLLVGFTDGIAAMLIGNSIGLAIMAFGSVVLSQRIGVEQYRALKSVFGIVGVGIVVFTIVLLVEMGWTSLLGVLFGRAFTEISNQAFGAEFDTFGPFVTVFSLLAIVIGWIILSRGPVTISKLNRFVAPGLIVVVVFMMVMLMMNNTWDDLLSAPPMAPFEDEQLNFMMAVEFNLGAGLSWWPVMGTLARLTRGPRAAVWASWGGLFIGTVIAQIVGMAAALMIGEADPTAWMVPLGGPILGVLTLLFVGFANVTSMASIAYSTVLALKQSSGRLMAKVRWPIVCAGFMVLPAILTFFPAFMYDQFMTFVVISGAFIAALCGVIIADYFILRKQVVPVRSLYASGREDPLRFTGGVNIAALIAVAISSVFYLWIYNPITLETLPIFQYTTATLPAVVLAMVVYIGLNWLLYVRGGKNEYRAADTFAAAGRK</sequence>
<name>A0A9D1YT71_9MICO</name>
<feature type="transmembrane region" description="Helical" evidence="6">
    <location>
        <begin position="259"/>
        <end position="286"/>
    </location>
</feature>
<organism evidence="7 8">
    <name type="scientific">Candidatus Agrococcus pullicola</name>
    <dbReference type="NCBI Taxonomy" id="2838429"/>
    <lineage>
        <taxon>Bacteria</taxon>
        <taxon>Bacillati</taxon>
        <taxon>Actinomycetota</taxon>
        <taxon>Actinomycetes</taxon>
        <taxon>Micrococcales</taxon>
        <taxon>Microbacteriaceae</taxon>
        <taxon>Agrococcus</taxon>
    </lineage>
</organism>
<evidence type="ECO:0000256" key="4">
    <source>
        <dbReference type="ARBA" id="ARBA00022989"/>
    </source>
</evidence>
<feature type="transmembrane region" description="Helical" evidence="6">
    <location>
        <begin position="42"/>
        <end position="66"/>
    </location>
</feature>
<dbReference type="AlphaFoldDB" id="A0A9D1YT71"/>
<dbReference type="Gene3D" id="1.10.4160.10">
    <property type="entry name" value="Hydantoin permease"/>
    <property type="match status" value="1"/>
</dbReference>
<comment type="subcellular location">
    <subcellularLocation>
        <location evidence="1">Membrane</location>
        <topology evidence="1">Multi-pass membrane protein</topology>
    </subcellularLocation>
</comment>
<feature type="transmembrane region" description="Helical" evidence="6">
    <location>
        <begin position="447"/>
        <end position="472"/>
    </location>
</feature>
<evidence type="ECO:0000256" key="2">
    <source>
        <dbReference type="ARBA" id="ARBA00008974"/>
    </source>
</evidence>
<dbReference type="EMBL" id="DXDC01000053">
    <property type="protein sequence ID" value="HIY65031.1"/>
    <property type="molecule type" value="Genomic_DNA"/>
</dbReference>
<protein>
    <submittedName>
        <fullName evidence="7">Cytosine permease</fullName>
    </submittedName>
</protein>
<evidence type="ECO:0000256" key="6">
    <source>
        <dbReference type="SAM" id="Phobius"/>
    </source>
</evidence>
<comment type="caution">
    <text evidence="7">The sequence shown here is derived from an EMBL/GenBank/DDBJ whole genome shotgun (WGS) entry which is preliminary data.</text>
</comment>
<dbReference type="PANTHER" id="PTHR30569">
    <property type="entry name" value="CYTOSINE TRANSPORTER CODB"/>
    <property type="match status" value="1"/>
</dbReference>
<keyword evidence="4 6" id="KW-1133">Transmembrane helix</keyword>
<dbReference type="InterPro" id="IPR001248">
    <property type="entry name" value="Pur-cyt_permease"/>
</dbReference>
<reference evidence="7" key="1">
    <citation type="journal article" date="2021" name="PeerJ">
        <title>Extensive microbial diversity within the chicken gut microbiome revealed by metagenomics and culture.</title>
        <authorList>
            <person name="Gilroy R."/>
            <person name="Ravi A."/>
            <person name="Getino M."/>
            <person name="Pursley I."/>
            <person name="Horton D.L."/>
            <person name="Alikhan N.F."/>
            <person name="Baker D."/>
            <person name="Gharbi K."/>
            <person name="Hall N."/>
            <person name="Watson M."/>
            <person name="Adriaenssens E.M."/>
            <person name="Foster-Nyarko E."/>
            <person name="Jarju S."/>
            <person name="Secka A."/>
            <person name="Antonio M."/>
            <person name="Oren A."/>
            <person name="Chaudhuri R.R."/>
            <person name="La Ragione R."/>
            <person name="Hildebrand F."/>
            <person name="Pallen M.J."/>
        </authorList>
    </citation>
    <scope>NUCLEOTIDE SEQUENCE</scope>
    <source>
        <strain evidence="7">ChiGjej1B1-98</strain>
    </source>
</reference>